<dbReference type="InterPro" id="IPR011333">
    <property type="entry name" value="SKP1/BTB/POZ_sf"/>
</dbReference>
<dbReference type="Gene3D" id="3.30.710.10">
    <property type="entry name" value="Potassium Channel Kv1.1, Chain A"/>
    <property type="match status" value="1"/>
</dbReference>
<gene>
    <name evidence="3" type="ORF">DSL72_006269</name>
</gene>
<dbReference type="InterPro" id="IPR000210">
    <property type="entry name" value="BTB/POZ_dom"/>
</dbReference>
<feature type="compositionally biased region" description="Polar residues" evidence="1">
    <location>
        <begin position="349"/>
        <end position="358"/>
    </location>
</feature>
<dbReference type="EMBL" id="CP063411">
    <property type="protein sequence ID" value="QSZ36393.1"/>
    <property type="molecule type" value="Genomic_DNA"/>
</dbReference>
<accession>A0A8A3PN10</accession>
<evidence type="ECO:0000256" key="1">
    <source>
        <dbReference type="SAM" id="MobiDB-lite"/>
    </source>
</evidence>
<dbReference type="Proteomes" id="UP000672032">
    <property type="component" value="Chromosome 7"/>
</dbReference>
<evidence type="ECO:0000313" key="4">
    <source>
        <dbReference type="Proteomes" id="UP000672032"/>
    </source>
</evidence>
<dbReference type="PROSITE" id="PS50097">
    <property type="entry name" value="BTB"/>
    <property type="match status" value="1"/>
</dbReference>
<feature type="compositionally biased region" description="Low complexity" evidence="1">
    <location>
        <begin position="315"/>
        <end position="326"/>
    </location>
</feature>
<organism evidence="3 4">
    <name type="scientific">Monilinia vaccinii-corymbosi</name>
    <dbReference type="NCBI Taxonomy" id="61207"/>
    <lineage>
        <taxon>Eukaryota</taxon>
        <taxon>Fungi</taxon>
        <taxon>Dikarya</taxon>
        <taxon>Ascomycota</taxon>
        <taxon>Pezizomycotina</taxon>
        <taxon>Leotiomycetes</taxon>
        <taxon>Helotiales</taxon>
        <taxon>Sclerotiniaceae</taxon>
        <taxon>Monilinia</taxon>
    </lineage>
</organism>
<keyword evidence="4" id="KW-1185">Reference proteome</keyword>
<reference evidence="3" key="1">
    <citation type="submission" date="2020-10" db="EMBL/GenBank/DDBJ databases">
        <title>Genome Sequence of Monilinia vaccinii-corymbosi Sheds Light on Mummy Berry Disease Infection of Blueberry and Mating Type.</title>
        <authorList>
            <person name="Yow A.G."/>
            <person name="Zhang Y."/>
            <person name="Bansal K."/>
            <person name="Eacker S.M."/>
            <person name="Sullivan S."/>
            <person name="Liachko I."/>
            <person name="Cubeta M.A."/>
            <person name="Rollins J.A."/>
            <person name="Ashrafi H."/>
        </authorList>
    </citation>
    <scope>NUCLEOTIDE SEQUENCE</scope>
    <source>
        <strain evidence="3">RL-1</strain>
    </source>
</reference>
<proteinExistence type="predicted"/>
<feature type="region of interest" description="Disordered" evidence="1">
    <location>
        <begin position="307"/>
        <end position="326"/>
    </location>
</feature>
<feature type="region of interest" description="Disordered" evidence="1">
    <location>
        <begin position="331"/>
        <end position="366"/>
    </location>
</feature>
<dbReference type="OrthoDB" id="1022638at2759"/>
<dbReference type="CDD" id="cd18186">
    <property type="entry name" value="BTB_POZ_ZBTB_KLHL-like"/>
    <property type="match status" value="1"/>
</dbReference>
<feature type="domain" description="BTB" evidence="2">
    <location>
        <begin position="111"/>
        <end position="180"/>
    </location>
</feature>
<dbReference type="SUPFAM" id="SSF54695">
    <property type="entry name" value="POZ domain"/>
    <property type="match status" value="1"/>
</dbReference>
<name>A0A8A3PN10_9HELO</name>
<evidence type="ECO:0000313" key="3">
    <source>
        <dbReference type="EMBL" id="QSZ36393.1"/>
    </source>
</evidence>
<evidence type="ECO:0000259" key="2">
    <source>
        <dbReference type="PROSITE" id="PS50097"/>
    </source>
</evidence>
<sequence>MAADGILVDLNDWLEGPDLESDEENNTETPREEIGRLMAGMDPDSRNEIAALLTAAPQALHRGEYIHQVLKLARVKSTKWFDAPDMPFTHKSLLTQIPGGYDIYQSDDYNRVVTVLVGSKKQKFTAIAGALATEAEFFKPLCDNRWDCGRAGVIELEDHQPESFGIFITWIYTRDHHLAEGLVEIHPDVHSYTGLRVRTWSHKRRWVQLLHCYLLADYIGAPRFANHMMDALVLAYRDWVEDDQLPKTARESLFEDGQTEEMVGENTAESSPLRVMISDILSSLPVLRSPEEGTSFLRCFRRPAKPQNYLPPGHPAQHSPSSAHSLSMNASNALTNLPPNHPLPPHVQISPSQYQAWNPPQPFQTPHPRPWSRFTHAMLRRPNPKNKDMRFIEPENWKKIWEEPRCKYHIHKEGKNCFNEE</sequence>
<dbReference type="AlphaFoldDB" id="A0A8A3PN10"/>
<protein>
    <recommendedName>
        <fullName evidence="2">BTB domain-containing protein</fullName>
    </recommendedName>
</protein>